<reference evidence="3 4" key="1">
    <citation type="journal article" date="2020" name="ISME J.">
        <title>Comparative genomics reveals insights into cyanobacterial evolution and habitat adaptation.</title>
        <authorList>
            <person name="Chen M.Y."/>
            <person name="Teng W.K."/>
            <person name="Zhao L."/>
            <person name="Hu C.X."/>
            <person name="Zhou Y.K."/>
            <person name="Han B.P."/>
            <person name="Song L.R."/>
            <person name="Shu W.S."/>
        </authorList>
    </citation>
    <scope>NUCLEOTIDE SEQUENCE [LARGE SCALE GENOMIC DNA]</scope>
    <source>
        <strain evidence="3 4">FACHB-288</strain>
    </source>
</reference>
<dbReference type="RefSeq" id="WP_190544806.1">
    <property type="nucleotide sequence ID" value="NZ_CAWPNO010000061.1"/>
</dbReference>
<comment type="caution">
    <text evidence="3">The sequence shown here is derived from an EMBL/GenBank/DDBJ whole genome shotgun (WGS) entry which is preliminary data.</text>
</comment>
<gene>
    <name evidence="3" type="ORF">H6G24_18695</name>
</gene>
<evidence type="ECO:0000313" key="4">
    <source>
        <dbReference type="Proteomes" id="UP000658514"/>
    </source>
</evidence>
<evidence type="ECO:0000256" key="1">
    <source>
        <dbReference type="SAM" id="MobiDB-lite"/>
    </source>
</evidence>
<keyword evidence="4" id="KW-1185">Reference proteome</keyword>
<feature type="chain" id="PRO_5047171073" evidence="2">
    <location>
        <begin position="27"/>
        <end position="152"/>
    </location>
</feature>
<evidence type="ECO:0000256" key="2">
    <source>
        <dbReference type="SAM" id="SignalP"/>
    </source>
</evidence>
<accession>A0ABR8AC34</accession>
<protein>
    <submittedName>
        <fullName evidence="3">Uncharacterized protein</fullName>
    </submittedName>
</protein>
<feature type="region of interest" description="Disordered" evidence="1">
    <location>
        <begin position="40"/>
        <end position="111"/>
    </location>
</feature>
<organism evidence="3 4">
    <name type="scientific">Calothrix parietina FACHB-288</name>
    <dbReference type="NCBI Taxonomy" id="2692896"/>
    <lineage>
        <taxon>Bacteria</taxon>
        <taxon>Bacillati</taxon>
        <taxon>Cyanobacteriota</taxon>
        <taxon>Cyanophyceae</taxon>
        <taxon>Nostocales</taxon>
        <taxon>Calotrichaceae</taxon>
        <taxon>Calothrix</taxon>
    </lineage>
</organism>
<evidence type="ECO:0000313" key="3">
    <source>
        <dbReference type="EMBL" id="MBD2197506.1"/>
    </source>
</evidence>
<dbReference type="EMBL" id="JACJQH010000029">
    <property type="protein sequence ID" value="MBD2197506.1"/>
    <property type="molecule type" value="Genomic_DNA"/>
</dbReference>
<feature type="signal peptide" evidence="2">
    <location>
        <begin position="1"/>
        <end position="26"/>
    </location>
</feature>
<sequence>MKILLSATALFVFASLSLIPSQRLLAQEALPVAGPAIASNNNDDQLPSAGPAIVARASGERQSSSRASRRSKVISRAEPRRVSRRSIADNTEAPRRISRRSTAVNRTESKPRVRTVNYTTQGQTPTRRRIRKTTAPTPKIQAVPGNFPIRRW</sequence>
<name>A0ABR8AC34_9CYAN</name>
<keyword evidence="2" id="KW-0732">Signal</keyword>
<dbReference type="Proteomes" id="UP000658514">
    <property type="component" value="Unassembled WGS sequence"/>
</dbReference>
<proteinExistence type="predicted"/>
<feature type="compositionally biased region" description="Low complexity" evidence="1">
    <location>
        <begin position="55"/>
        <end position="66"/>
    </location>
</feature>